<evidence type="ECO:0000256" key="10">
    <source>
        <dbReference type="ARBA" id="ARBA00023224"/>
    </source>
</evidence>
<dbReference type="PANTHER" id="PTHR24234">
    <property type="entry name" value="LYSOPHOSPHATIDIC ACID RECEPTOR 5/SPHINGOSYLPHOSPHORYLCHOLINE RECEPTOR"/>
    <property type="match status" value="1"/>
</dbReference>
<keyword evidence="7" id="KW-1015">Disulfide bond</keyword>
<dbReference type="SUPFAM" id="SSF81321">
    <property type="entry name" value="Family A G protein-coupled receptor-like"/>
    <property type="match status" value="1"/>
</dbReference>
<feature type="transmembrane region" description="Helical" evidence="12">
    <location>
        <begin position="179"/>
        <end position="207"/>
    </location>
</feature>
<evidence type="ECO:0000313" key="15">
    <source>
        <dbReference type="Proteomes" id="UP000008672"/>
    </source>
</evidence>
<dbReference type="AlphaFoldDB" id="H3AAT2"/>
<evidence type="ECO:0000256" key="8">
    <source>
        <dbReference type="ARBA" id="ARBA00023170"/>
    </source>
</evidence>
<dbReference type="EMBL" id="AFYH01236797">
    <property type="status" value="NOT_ANNOTATED_CDS"/>
    <property type="molecule type" value="Genomic_DNA"/>
</dbReference>
<evidence type="ECO:0000256" key="9">
    <source>
        <dbReference type="ARBA" id="ARBA00023180"/>
    </source>
</evidence>
<feature type="transmembrane region" description="Helical" evidence="12">
    <location>
        <begin position="266"/>
        <end position="288"/>
    </location>
</feature>
<comment type="subcellular location">
    <subcellularLocation>
        <location evidence="1">Cell membrane</location>
        <topology evidence="1">Multi-pass membrane protein</topology>
    </subcellularLocation>
</comment>
<gene>
    <name evidence="14" type="primary">LOC102363460</name>
</gene>
<evidence type="ECO:0000259" key="13">
    <source>
        <dbReference type="PROSITE" id="PS50262"/>
    </source>
</evidence>
<feature type="transmembrane region" description="Helical" evidence="12">
    <location>
        <begin position="17"/>
        <end position="43"/>
    </location>
</feature>
<dbReference type="InterPro" id="IPR017452">
    <property type="entry name" value="GPCR_Rhodpsn_7TM"/>
</dbReference>
<reference evidence="14" key="3">
    <citation type="submission" date="2025-09" db="UniProtKB">
        <authorList>
            <consortium name="Ensembl"/>
        </authorList>
    </citation>
    <scope>IDENTIFICATION</scope>
</reference>
<dbReference type="InterPro" id="IPR000276">
    <property type="entry name" value="GPCR_Rhodpsn"/>
</dbReference>
<sequence>MTNNSSNSTTSQQHYRYLLFTVVYSIVFLLGLPLNAIAIWIFLKRIGLGTATVIYMFNLAISDLLFTISLPLKIYYFATASWPFGDFLCMVPGTLFSVNIYSSSFLITLICLDRYLAVLYPLRSRLYRRPRAAKVACVIVWCIILGISFPIGVTQKTTKSENGNTTHCFEKYPIEMWKYALSVLGTTTLIGGIFPFLVMIFCTLAVIKKLIITETKPNVDKQKIIGLFAINFALYAICFVPFQIALILYGIGKTNLSANAGNSFDAHIITMCLASCNSCLDPLLYYFTTENFSMKATRRVDRSSTTIHLQNYKKPARLILKSSTNESQG</sequence>
<evidence type="ECO:0000256" key="12">
    <source>
        <dbReference type="SAM" id="Phobius"/>
    </source>
</evidence>
<dbReference type="FunFam" id="1.20.1070.10:FF:000017">
    <property type="entry name" value="lysophosphatidic acid receptor 4"/>
    <property type="match status" value="1"/>
</dbReference>
<evidence type="ECO:0000256" key="11">
    <source>
        <dbReference type="RuleBase" id="RU000688"/>
    </source>
</evidence>
<proteinExistence type="inferred from homology"/>
<dbReference type="Pfam" id="PF00001">
    <property type="entry name" value="7tm_1"/>
    <property type="match status" value="1"/>
</dbReference>
<evidence type="ECO:0000256" key="2">
    <source>
        <dbReference type="ARBA" id="ARBA00022475"/>
    </source>
</evidence>
<evidence type="ECO:0000256" key="4">
    <source>
        <dbReference type="ARBA" id="ARBA00022989"/>
    </source>
</evidence>
<evidence type="ECO:0000256" key="1">
    <source>
        <dbReference type="ARBA" id="ARBA00004651"/>
    </source>
</evidence>
<dbReference type="OMA" id="GNTLCMI"/>
<dbReference type="PROSITE" id="PS50262">
    <property type="entry name" value="G_PROTEIN_RECEP_F1_2"/>
    <property type="match status" value="1"/>
</dbReference>
<feature type="transmembrane region" description="Helical" evidence="12">
    <location>
        <begin position="98"/>
        <end position="120"/>
    </location>
</feature>
<keyword evidence="5 11" id="KW-0297">G-protein coupled receptor</keyword>
<dbReference type="Ensembl" id="ENSLACT00000006808.1">
    <property type="protein sequence ID" value="ENSLACP00000006753.1"/>
    <property type="gene ID" value="ENSLACG00000005992.1"/>
</dbReference>
<name>H3AAT2_LATCH</name>
<keyword evidence="15" id="KW-1185">Reference proteome</keyword>
<feature type="domain" description="G-protein coupled receptors family 1 profile" evidence="13">
    <location>
        <begin position="34"/>
        <end position="285"/>
    </location>
</feature>
<evidence type="ECO:0000313" key="14">
    <source>
        <dbReference type="Ensembl" id="ENSLACP00000006753.1"/>
    </source>
</evidence>
<evidence type="ECO:0000256" key="3">
    <source>
        <dbReference type="ARBA" id="ARBA00022692"/>
    </source>
</evidence>
<dbReference type="Proteomes" id="UP000008672">
    <property type="component" value="Unassembled WGS sequence"/>
</dbReference>
<keyword evidence="3 11" id="KW-0812">Transmembrane</keyword>
<keyword evidence="8 11" id="KW-0675">Receptor</keyword>
<keyword evidence="6 12" id="KW-0472">Membrane</keyword>
<accession>H3AAT2</accession>
<evidence type="ECO:0000256" key="7">
    <source>
        <dbReference type="ARBA" id="ARBA00023157"/>
    </source>
</evidence>
<reference evidence="14" key="2">
    <citation type="submission" date="2025-08" db="UniProtKB">
        <authorList>
            <consortium name="Ensembl"/>
        </authorList>
    </citation>
    <scope>IDENTIFICATION</scope>
</reference>
<keyword evidence="4 12" id="KW-1133">Transmembrane helix</keyword>
<dbReference type="PRINTS" id="PR01157">
    <property type="entry name" value="P2YPURNOCPTR"/>
</dbReference>
<feature type="transmembrane region" description="Helical" evidence="12">
    <location>
        <begin position="132"/>
        <end position="153"/>
    </location>
</feature>
<dbReference type="GO" id="GO:0004930">
    <property type="term" value="F:G protein-coupled receptor activity"/>
    <property type="evidence" value="ECO:0007669"/>
    <property type="project" value="UniProtKB-KW"/>
</dbReference>
<evidence type="ECO:0000256" key="6">
    <source>
        <dbReference type="ARBA" id="ARBA00023136"/>
    </source>
</evidence>
<organism evidence="14 15">
    <name type="scientific">Latimeria chalumnae</name>
    <name type="common">Coelacanth</name>
    <dbReference type="NCBI Taxonomy" id="7897"/>
    <lineage>
        <taxon>Eukaryota</taxon>
        <taxon>Metazoa</taxon>
        <taxon>Chordata</taxon>
        <taxon>Craniata</taxon>
        <taxon>Vertebrata</taxon>
        <taxon>Euteleostomi</taxon>
        <taxon>Coelacanthiformes</taxon>
        <taxon>Coelacanthidae</taxon>
        <taxon>Latimeria</taxon>
    </lineage>
</organism>
<dbReference type="GeneTree" id="ENSGT00950000183136"/>
<protein>
    <submittedName>
        <fullName evidence="14">Lysophosphatidic acid receptor 5a</fullName>
    </submittedName>
</protein>
<dbReference type="Gene3D" id="1.20.1070.10">
    <property type="entry name" value="Rhodopsin 7-helix transmembrane proteins"/>
    <property type="match status" value="1"/>
</dbReference>
<dbReference type="eggNOG" id="ENOG502RXFF">
    <property type="taxonomic scope" value="Eukaryota"/>
</dbReference>
<reference evidence="15" key="1">
    <citation type="submission" date="2011-08" db="EMBL/GenBank/DDBJ databases">
        <title>The draft genome of Latimeria chalumnae.</title>
        <authorList>
            <person name="Di Palma F."/>
            <person name="Alfoldi J."/>
            <person name="Johnson J."/>
            <person name="Berlin A."/>
            <person name="Gnerre S."/>
            <person name="Jaffe D."/>
            <person name="MacCallum I."/>
            <person name="Young S."/>
            <person name="Walker B.J."/>
            <person name="Lander E."/>
            <person name="Lindblad-Toh K."/>
        </authorList>
    </citation>
    <scope>NUCLEOTIDE SEQUENCE [LARGE SCALE GENOMIC DNA]</scope>
    <source>
        <strain evidence="15">Wild caught</strain>
    </source>
</reference>
<feature type="transmembrane region" description="Helical" evidence="12">
    <location>
        <begin position="55"/>
        <end position="78"/>
    </location>
</feature>
<comment type="similarity">
    <text evidence="11">Belongs to the G-protein coupled receptor 1 family.</text>
</comment>
<dbReference type="Bgee" id="ENSLACG00000005992">
    <property type="expression patterns" value="Expressed in pectoral fin and 5 other cell types or tissues"/>
</dbReference>
<dbReference type="PANTHER" id="PTHR24234:SF6">
    <property type="entry name" value="LYSOPHOSPHATIDIC ACID RECEPTOR 5"/>
    <property type="match status" value="1"/>
</dbReference>
<dbReference type="InParanoid" id="H3AAT2"/>
<dbReference type="HOGENOM" id="CLU_009579_8_2_1"/>
<dbReference type="GO" id="GO:0048266">
    <property type="term" value="P:behavioral response to pain"/>
    <property type="evidence" value="ECO:0007669"/>
    <property type="project" value="TreeGrafter"/>
</dbReference>
<dbReference type="PROSITE" id="PS00237">
    <property type="entry name" value="G_PROTEIN_RECEP_F1_1"/>
    <property type="match status" value="1"/>
</dbReference>
<evidence type="ECO:0000256" key="5">
    <source>
        <dbReference type="ARBA" id="ARBA00023040"/>
    </source>
</evidence>
<dbReference type="PRINTS" id="PR00237">
    <property type="entry name" value="GPCRRHODOPSN"/>
</dbReference>
<keyword evidence="9" id="KW-0325">Glycoprotein</keyword>
<dbReference type="CDD" id="cd14982">
    <property type="entry name" value="7tmA_purinoceptor-like"/>
    <property type="match status" value="1"/>
</dbReference>
<dbReference type="GO" id="GO:0005886">
    <property type="term" value="C:plasma membrane"/>
    <property type="evidence" value="ECO:0007669"/>
    <property type="project" value="UniProtKB-SubCell"/>
</dbReference>
<feature type="transmembrane region" description="Helical" evidence="12">
    <location>
        <begin position="228"/>
        <end position="251"/>
    </location>
</feature>
<keyword evidence="10 11" id="KW-0807">Transducer</keyword>
<keyword evidence="2" id="KW-1003">Cell membrane</keyword>